<feature type="transmembrane region" description="Helical" evidence="7">
    <location>
        <begin position="70"/>
        <end position="93"/>
    </location>
</feature>
<keyword evidence="2 7" id="KW-0812">Transmembrane</keyword>
<sequence length="390" mass="43401">MSIPPAKLEAILNGPAAHPPPGEESNLLNPPSLAASGIATAAIFLTLATAGVVVRMYTKWKIVRKMVLEDWLLIVAWVIYAGGFNTMVFMMGHEKIGEHQWNVRLKDFIYQQKLLYIATILYGCSVIPLKIAIILQEIRVFVPYGIRDFTFWAGHILIWVNTAFYVACTFVELFGCSPRQKFWDPLIQGGYCVDTLTIHIVSSSFNAASDILILILPQRVIWTLNLTKKRKWGLSAVFLIGIFACLSAVLRLYYSVKLSKTEDISYVGSMMGAMSLPELGFGFLVACLPVTPKFVKFAMNTRLGTTLRSLLRSSGSRSETGSGAVNENGTIGSNGKKFAQVTDIEFHQLVRTDKSNTSMASYEDESTGKPMWVPKKPETVHRGKDEEWAR</sequence>
<evidence type="ECO:0000313" key="10">
    <source>
        <dbReference type="Proteomes" id="UP000800200"/>
    </source>
</evidence>
<dbReference type="OrthoDB" id="4682787at2759"/>
<feature type="domain" description="Rhodopsin" evidence="8">
    <location>
        <begin position="54"/>
        <end position="294"/>
    </location>
</feature>
<evidence type="ECO:0000256" key="1">
    <source>
        <dbReference type="ARBA" id="ARBA00004141"/>
    </source>
</evidence>
<dbReference type="AlphaFoldDB" id="A0A6A6DJY7"/>
<evidence type="ECO:0000256" key="6">
    <source>
        <dbReference type="SAM" id="MobiDB-lite"/>
    </source>
</evidence>
<organism evidence="9 10">
    <name type="scientific">Zopfia rhizophila CBS 207.26</name>
    <dbReference type="NCBI Taxonomy" id="1314779"/>
    <lineage>
        <taxon>Eukaryota</taxon>
        <taxon>Fungi</taxon>
        <taxon>Dikarya</taxon>
        <taxon>Ascomycota</taxon>
        <taxon>Pezizomycotina</taxon>
        <taxon>Dothideomycetes</taxon>
        <taxon>Dothideomycetes incertae sedis</taxon>
        <taxon>Zopfiaceae</taxon>
        <taxon>Zopfia</taxon>
    </lineage>
</organism>
<keyword evidence="4 7" id="KW-0472">Membrane</keyword>
<keyword evidence="10" id="KW-1185">Reference proteome</keyword>
<keyword evidence="3 7" id="KW-1133">Transmembrane helix</keyword>
<dbReference type="GO" id="GO:0016020">
    <property type="term" value="C:membrane"/>
    <property type="evidence" value="ECO:0007669"/>
    <property type="project" value="UniProtKB-SubCell"/>
</dbReference>
<comment type="similarity">
    <text evidence="5">Belongs to the SAT4 family.</text>
</comment>
<feature type="transmembrane region" description="Helical" evidence="7">
    <location>
        <begin position="156"/>
        <end position="175"/>
    </location>
</feature>
<proteinExistence type="inferred from homology"/>
<feature type="transmembrane region" description="Helical" evidence="7">
    <location>
        <begin position="236"/>
        <end position="254"/>
    </location>
</feature>
<evidence type="ECO:0000256" key="5">
    <source>
        <dbReference type="ARBA" id="ARBA00038359"/>
    </source>
</evidence>
<evidence type="ECO:0000256" key="7">
    <source>
        <dbReference type="SAM" id="Phobius"/>
    </source>
</evidence>
<dbReference type="EMBL" id="ML994667">
    <property type="protein sequence ID" value="KAF2179435.1"/>
    <property type="molecule type" value="Genomic_DNA"/>
</dbReference>
<dbReference type="PANTHER" id="PTHR33048">
    <property type="entry name" value="PTH11-LIKE INTEGRAL MEMBRANE PROTEIN (AFU_ORTHOLOGUE AFUA_5G11245)"/>
    <property type="match status" value="1"/>
</dbReference>
<evidence type="ECO:0000313" key="9">
    <source>
        <dbReference type="EMBL" id="KAF2179435.1"/>
    </source>
</evidence>
<dbReference type="InterPro" id="IPR052337">
    <property type="entry name" value="SAT4-like"/>
</dbReference>
<feature type="transmembrane region" description="Helical" evidence="7">
    <location>
        <begin position="113"/>
        <end position="135"/>
    </location>
</feature>
<evidence type="ECO:0000256" key="3">
    <source>
        <dbReference type="ARBA" id="ARBA00022989"/>
    </source>
</evidence>
<protein>
    <recommendedName>
        <fullName evidence="8">Rhodopsin domain-containing protein</fullName>
    </recommendedName>
</protein>
<gene>
    <name evidence="9" type="ORF">K469DRAFT_641330</name>
</gene>
<feature type="transmembrane region" description="Helical" evidence="7">
    <location>
        <begin position="33"/>
        <end position="58"/>
    </location>
</feature>
<feature type="region of interest" description="Disordered" evidence="6">
    <location>
        <begin position="355"/>
        <end position="390"/>
    </location>
</feature>
<dbReference type="Pfam" id="PF20684">
    <property type="entry name" value="Fung_rhodopsin"/>
    <property type="match status" value="1"/>
</dbReference>
<reference evidence="9" key="1">
    <citation type="journal article" date="2020" name="Stud. Mycol.">
        <title>101 Dothideomycetes genomes: a test case for predicting lifestyles and emergence of pathogens.</title>
        <authorList>
            <person name="Haridas S."/>
            <person name="Albert R."/>
            <person name="Binder M."/>
            <person name="Bloem J."/>
            <person name="Labutti K."/>
            <person name="Salamov A."/>
            <person name="Andreopoulos B."/>
            <person name="Baker S."/>
            <person name="Barry K."/>
            <person name="Bills G."/>
            <person name="Bluhm B."/>
            <person name="Cannon C."/>
            <person name="Castanera R."/>
            <person name="Culley D."/>
            <person name="Daum C."/>
            <person name="Ezra D."/>
            <person name="Gonzalez J."/>
            <person name="Henrissat B."/>
            <person name="Kuo A."/>
            <person name="Liang C."/>
            <person name="Lipzen A."/>
            <person name="Lutzoni F."/>
            <person name="Magnuson J."/>
            <person name="Mondo S."/>
            <person name="Nolan M."/>
            <person name="Ohm R."/>
            <person name="Pangilinan J."/>
            <person name="Park H.-J."/>
            <person name="Ramirez L."/>
            <person name="Alfaro M."/>
            <person name="Sun H."/>
            <person name="Tritt A."/>
            <person name="Yoshinaga Y."/>
            <person name="Zwiers L.-H."/>
            <person name="Turgeon B."/>
            <person name="Goodwin S."/>
            <person name="Spatafora J."/>
            <person name="Crous P."/>
            <person name="Grigoriev I."/>
        </authorList>
    </citation>
    <scope>NUCLEOTIDE SEQUENCE</scope>
    <source>
        <strain evidence="9">CBS 207.26</strain>
    </source>
</reference>
<dbReference type="Proteomes" id="UP000800200">
    <property type="component" value="Unassembled WGS sequence"/>
</dbReference>
<comment type="subcellular location">
    <subcellularLocation>
        <location evidence="1">Membrane</location>
        <topology evidence="1">Multi-pass membrane protein</topology>
    </subcellularLocation>
</comment>
<feature type="compositionally biased region" description="Basic and acidic residues" evidence="6">
    <location>
        <begin position="375"/>
        <end position="390"/>
    </location>
</feature>
<dbReference type="PANTHER" id="PTHR33048:SF160">
    <property type="entry name" value="SAT4 FAMILY MEMBRANE PROTEIN"/>
    <property type="match status" value="1"/>
</dbReference>
<dbReference type="InterPro" id="IPR049326">
    <property type="entry name" value="Rhodopsin_dom_fungi"/>
</dbReference>
<name>A0A6A6DJY7_9PEZI</name>
<evidence type="ECO:0000259" key="8">
    <source>
        <dbReference type="Pfam" id="PF20684"/>
    </source>
</evidence>
<feature type="transmembrane region" description="Helical" evidence="7">
    <location>
        <begin position="266"/>
        <end position="290"/>
    </location>
</feature>
<evidence type="ECO:0000256" key="4">
    <source>
        <dbReference type="ARBA" id="ARBA00023136"/>
    </source>
</evidence>
<accession>A0A6A6DJY7</accession>
<evidence type="ECO:0000256" key="2">
    <source>
        <dbReference type="ARBA" id="ARBA00022692"/>
    </source>
</evidence>